<feature type="transmembrane region" description="Helical" evidence="1">
    <location>
        <begin position="6"/>
        <end position="29"/>
    </location>
</feature>
<dbReference type="RefSeq" id="WP_014245844.1">
    <property type="nucleotide sequence ID" value="NC_016620.1"/>
</dbReference>
<dbReference type="KEGG" id="bmx:BMS_3331"/>
<dbReference type="AlphaFoldDB" id="E1X105"/>
<name>E1X105_HALMS</name>
<keyword evidence="1" id="KW-0472">Membrane</keyword>
<accession>E1X105</accession>
<dbReference type="Proteomes" id="UP000008963">
    <property type="component" value="Chromosome"/>
</dbReference>
<keyword evidence="1" id="KW-0812">Transmembrane</keyword>
<dbReference type="PATRIC" id="fig|862908.3.peg.3184"/>
<organism evidence="2 3">
    <name type="scientific">Halobacteriovorax marinus (strain ATCC BAA-682 / DSM 15412 / SJ)</name>
    <name type="common">Bacteriovorax marinus</name>
    <dbReference type="NCBI Taxonomy" id="862908"/>
    <lineage>
        <taxon>Bacteria</taxon>
        <taxon>Pseudomonadati</taxon>
        <taxon>Bdellovibrionota</taxon>
        <taxon>Bacteriovoracia</taxon>
        <taxon>Bacteriovoracales</taxon>
        <taxon>Halobacteriovoraceae</taxon>
        <taxon>Halobacteriovorax</taxon>
    </lineage>
</organism>
<dbReference type="eggNOG" id="ENOG502ZS7T">
    <property type="taxonomic scope" value="Bacteria"/>
</dbReference>
<dbReference type="OrthoDB" id="5294551at2"/>
<reference evidence="3" key="1">
    <citation type="journal article" date="2013" name="ISME J.">
        <title>A small predatory core genome in the divergent marine Bacteriovorax marinus SJ and the terrestrial Bdellovibrio bacteriovorus.</title>
        <authorList>
            <person name="Crossman L.C."/>
            <person name="Chen H."/>
            <person name="Cerdeno-Tarraga A.M."/>
            <person name="Brooks K."/>
            <person name="Quail M.A."/>
            <person name="Pineiro S.A."/>
            <person name="Hobley L."/>
            <person name="Sockett R.E."/>
            <person name="Bentley S.D."/>
            <person name="Parkhill J."/>
            <person name="Williams H.N."/>
            <person name="Stine O.C."/>
        </authorList>
    </citation>
    <scope>NUCLEOTIDE SEQUENCE [LARGE SCALE GENOMIC DNA]</scope>
    <source>
        <strain evidence="3">ATCC BAA-682 / DSM 15412 / SJ</strain>
    </source>
</reference>
<proteinExistence type="predicted"/>
<evidence type="ECO:0000313" key="3">
    <source>
        <dbReference type="Proteomes" id="UP000008963"/>
    </source>
</evidence>
<evidence type="ECO:0000313" key="2">
    <source>
        <dbReference type="EMBL" id="CBW28075.1"/>
    </source>
</evidence>
<dbReference type="STRING" id="862908.BMS_3331"/>
<keyword evidence="3" id="KW-1185">Reference proteome</keyword>
<dbReference type="EMBL" id="FQ312005">
    <property type="protein sequence ID" value="CBW28075.1"/>
    <property type="molecule type" value="Genomic_DNA"/>
</dbReference>
<protein>
    <submittedName>
        <fullName evidence="2">Membrane protein</fullName>
    </submittedName>
</protein>
<gene>
    <name evidence="2" type="ordered locus">BMS_3331</name>
</gene>
<dbReference type="HOGENOM" id="CLU_1347355_0_0_7"/>
<sequence>MKFLKVLLLICWVIGISAIVGVMHSWHLIDLSPEKSMQLSISQYAKGVNKFGVIHYLSPQCSCSNTIVNHLLKRGPLNPEESKELVVLIDDFQNKTERLLKKRRFSVVSLNSKELSKESDGAIRGVPLLVIYDRNQVTKYVGGYSEKSITPFTQIDIKEYIKTLKEGRGIASKPVVGCAVSKEYKELLDPFGLKYTEKSDEHI</sequence>
<keyword evidence="1" id="KW-1133">Transmembrane helix</keyword>
<evidence type="ECO:0000256" key="1">
    <source>
        <dbReference type="SAM" id="Phobius"/>
    </source>
</evidence>